<dbReference type="Proteomes" id="UP000293289">
    <property type="component" value="Unassembled WGS sequence"/>
</dbReference>
<dbReference type="EMBL" id="SGWY01000001">
    <property type="protein sequence ID" value="RZS68053.1"/>
    <property type="molecule type" value="Genomic_DNA"/>
</dbReference>
<sequence>MTVLNGASGVAGETTSPADAATPPGGASAEPRGVSRRRVFAAAGVLAVALLAAVVLLPPLIAGAALLVLALLVLLRRVVFAWSTAIVLLAGVIMFVPARRYAIPIPLPFQLEPYRLVLIIVLVALLVALLTQPDFRWRPVAFGVPIAILLVTVAVSFVVNGMELANAGLVETAIGGMTQLLLMLSVFYAFRQLLRGERDVMLLVTFLTWAGVVVSFFAVIERVSRTNVFLMLGNVLPLTLLREGGDVSRAGVARAFGSAQHPIALAVALCLLIPLAVYLAKYAGWPSNAINRRLVYAGAVVMLFGGVLAAISRTAVVVLGVMFLVTLVFHPRVAGILFALAFPMVLLAAVVVPKVFDKMVLSFLDVDSLVASQYTSAGMGGAGRLADLEPALREVAQRPFFGSGFGSRIVIGDEANAFILDNQFLGTLMETGALGAIGLAVFLLVPPIMLLRFAFAQAAERRHAALALTIAIAISGYIAAIFFYDAFGFFQTFFILCMLLAAGAWLLTEAPRRAAAEPSDAGEVGSEAGTAAGPAAPADAVGVTR</sequence>
<evidence type="ECO:0000256" key="1">
    <source>
        <dbReference type="ARBA" id="ARBA00004141"/>
    </source>
</evidence>
<evidence type="ECO:0000313" key="8">
    <source>
        <dbReference type="EMBL" id="RZS68053.1"/>
    </source>
</evidence>
<evidence type="ECO:0000256" key="5">
    <source>
        <dbReference type="SAM" id="MobiDB-lite"/>
    </source>
</evidence>
<dbReference type="AlphaFoldDB" id="A0A4Q7MKA3"/>
<accession>A0A4Q7MKA3</accession>
<proteinExistence type="predicted"/>
<keyword evidence="4 6" id="KW-0472">Membrane</keyword>
<feature type="transmembrane region" description="Helical" evidence="6">
    <location>
        <begin position="165"/>
        <end position="188"/>
    </location>
</feature>
<feature type="transmembrane region" description="Helical" evidence="6">
    <location>
        <begin position="200"/>
        <end position="220"/>
    </location>
</feature>
<dbReference type="InterPro" id="IPR051533">
    <property type="entry name" value="WaaL-like"/>
</dbReference>
<keyword evidence="8" id="KW-0436">Ligase</keyword>
<feature type="region of interest" description="Disordered" evidence="5">
    <location>
        <begin position="518"/>
        <end position="545"/>
    </location>
</feature>
<evidence type="ECO:0000256" key="2">
    <source>
        <dbReference type="ARBA" id="ARBA00022692"/>
    </source>
</evidence>
<organism evidence="8 9">
    <name type="scientific">Agromyces ramosus</name>
    <dbReference type="NCBI Taxonomy" id="33879"/>
    <lineage>
        <taxon>Bacteria</taxon>
        <taxon>Bacillati</taxon>
        <taxon>Actinomycetota</taxon>
        <taxon>Actinomycetes</taxon>
        <taxon>Micrococcales</taxon>
        <taxon>Microbacteriaceae</taxon>
        <taxon>Agromyces</taxon>
    </lineage>
</organism>
<feature type="transmembrane region" description="Helical" evidence="6">
    <location>
        <begin position="296"/>
        <end position="329"/>
    </location>
</feature>
<feature type="transmembrane region" description="Helical" evidence="6">
    <location>
        <begin position="463"/>
        <end position="483"/>
    </location>
</feature>
<evidence type="ECO:0000256" key="3">
    <source>
        <dbReference type="ARBA" id="ARBA00022989"/>
    </source>
</evidence>
<keyword evidence="3 6" id="KW-1133">Transmembrane helix</keyword>
<comment type="caution">
    <text evidence="8">The sequence shown here is derived from an EMBL/GenBank/DDBJ whole genome shotgun (WGS) entry which is preliminary data.</text>
</comment>
<dbReference type="PROSITE" id="PS51318">
    <property type="entry name" value="TAT"/>
    <property type="match status" value="1"/>
</dbReference>
<feature type="transmembrane region" description="Helical" evidence="6">
    <location>
        <begin position="336"/>
        <end position="356"/>
    </location>
</feature>
<dbReference type="OrthoDB" id="5051797at2"/>
<dbReference type="PANTHER" id="PTHR37422:SF13">
    <property type="entry name" value="LIPOPOLYSACCHARIDE BIOSYNTHESIS PROTEIN PA4999-RELATED"/>
    <property type="match status" value="1"/>
</dbReference>
<feature type="compositionally biased region" description="Low complexity" evidence="5">
    <location>
        <begin position="528"/>
        <end position="545"/>
    </location>
</feature>
<feature type="domain" description="O-antigen ligase-related" evidence="7">
    <location>
        <begin position="299"/>
        <end position="439"/>
    </location>
</feature>
<dbReference type="Pfam" id="PF04932">
    <property type="entry name" value="Wzy_C"/>
    <property type="match status" value="1"/>
</dbReference>
<evidence type="ECO:0000259" key="7">
    <source>
        <dbReference type="Pfam" id="PF04932"/>
    </source>
</evidence>
<feature type="transmembrane region" description="Helical" evidence="6">
    <location>
        <begin position="489"/>
        <end position="507"/>
    </location>
</feature>
<gene>
    <name evidence="8" type="ORF">EV187_0478</name>
</gene>
<feature type="transmembrane region" description="Helical" evidence="6">
    <location>
        <begin position="140"/>
        <end position="159"/>
    </location>
</feature>
<dbReference type="InterPro" id="IPR006311">
    <property type="entry name" value="TAT_signal"/>
</dbReference>
<feature type="transmembrane region" description="Helical" evidence="6">
    <location>
        <begin position="432"/>
        <end position="451"/>
    </location>
</feature>
<dbReference type="GO" id="GO:0016874">
    <property type="term" value="F:ligase activity"/>
    <property type="evidence" value="ECO:0007669"/>
    <property type="project" value="UniProtKB-KW"/>
</dbReference>
<dbReference type="RefSeq" id="WP_130351424.1">
    <property type="nucleotide sequence ID" value="NZ_SGWY01000001.1"/>
</dbReference>
<dbReference type="GO" id="GO:0016020">
    <property type="term" value="C:membrane"/>
    <property type="evidence" value="ECO:0007669"/>
    <property type="project" value="UniProtKB-SubCell"/>
</dbReference>
<keyword evidence="2 6" id="KW-0812">Transmembrane</keyword>
<dbReference type="PANTHER" id="PTHR37422">
    <property type="entry name" value="TEICHURONIC ACID BIOSYNTHESIS PROTEIN TUAE"/>
    <property type="match status" value="1"/>
</dbReference>
<feature type="transmembrane region" description="Helical" evidence="6">
    <location>
        <begin position="113"/>
        <end position="131"/>
    </location>
</feature>
<feature type="transmembrane region" description="Helical" evidence="6">
    <location>
        <begin position="263"/>
        <end position="284"/>
    </location>
</feature>
<feature type="transmembrane region" description="Helical" evidence="6">
    <location>
        <begin position="79"/>
        <end position="98"/>
    </location>
</feature>
<feature type="region of interest" description="Disordered" evidence="5">
    <location>
        <begin position="1"/>
        <end position="31"/>
    </location>
</feature>
<name>A0A4Q7MKA3_9MICO</name>
<evidence type="ECO:0000256" key="4">
    <source>
        <dbReference type="ARBA" id="ARBA00023136"/>
    </source>
</evidence>
<comment type="subcellular location">
    <subcellularLocation>
        <location evidence="1">Membrane</location>
        <topology evidence="1">Multi-pass membrane protein</topology>
    </subcellularLocation>
</comment>
<reference evidence="8 9" key="1">
    <citation type="submission" date="2019-02" db="EMBL/GenBank/DDBJ databases">
        <title>Genomic Encyclopedia of Type Strains, Phase IV (KMG-IV): sequencing the most valuable type-strain genomes for metagenomic binning, comparative biology and taxonomic classification.</title>
        <authorList>
            <person name="Goeker M."/>
        </authorList>
    </citation>
    <scope>NUCLEOTIDE SEQUENCE [LARGE SCALE GENOMIC DNA]</scope>
    <source>
        <strain evidence="8 9">DSM 43045</strain>
    </source>
</reference>
<evidence type="ECO:0000256" key="6">
    <source>
        <dbReference type="SAM" id="Phobius"/>
    </source>
</evidence>
<feature type="transmembrane region" description="Helical" evidence="6">
    <location>
        <begin position="39"/>
        <end position="72"/>
    </location>
</feature>
<dbReference type="InterPro" id="IPR007016">
    <property type="entry name" value="O-antigen_ligase-rel_domated"/>
</dbReference>
<keyword evidence="9" id="KW-1185">Reference proteome</keyword>
<evidence type="ECO:0000313" key="9">
    <source>
        <dbReference type="Proteomes" id="UP000293289"/>
    </source>
</evidence>
<protein>
    <submittedName>
        <fullName evidence="8">O-antigen ligase-like membrane protein</fullName>
    </submittedName>
</protein>